<dbReference type="EMBL" id="VTPC01089970">
    <property type="protein sequence ID" value="KAF2885310.1"/>
    <property type="molecule type" value="Genomic_DNA"/>
</dbReference>
<reference evidence="7" key="1">
    <citation type="submission" date="2019-08" db="EMBL/GenBank/DDBJ databases">
        <title>The genome of the North American firefly Photinus pyralis.</title>
        <authorList>
            <consortium name="Photinus pyralis genome working group"/>
            <person name="Fallon T.R."/>
            <person name="Sander Lower S.E."/>
            <person name="Weng J.-K."/>
        </authorList>
    </citation>
    <scope>NUCLEOTIDE SEQUENCE</scope>
    <source>
        <strain evidence="7">TRF0915ILg1</strain>
        <tissue evidence="7">Whole body</tissue>
    </source>
</reference>
<dbReference type="PANTHER" id="PTHR24409">
    <property type="entry name" value="ZINC FINGER PROTEIN 142"/>
    <property type="match status" value="1"/>
</dbReference>
<dbReference type="PROSITE" id="PS50157">
    <property type="entry name" value="ZINC_FINGER_C2H2_2"/>
    <property type="match status" value="1"/>
</dbReference>
<gene>
    <name evidence="7" type="ORF">ILUMI_20842</name>
</gene>
<dbReference type="InterPro" id="IPR013087">
    <property type="entry name" value="Znf_C2H2_type"/>
</dbReference>
<dbReference type="Proteomes" id="UP000801492">
    <property type="component" value="Unassembled WGS sequence"/>
</dbReference>
<dbReference type="PANTHER" id="PTHR24409:SF295">
    <property type="entry name" value="AZ2-RELATED"/>
    <property type="match status" value="1"/>
</dbReference>
<keyword evidence="2" id="KW-0677">Repeat</keyword>
<dbReference type="GO" id="GO:0000981">
    <property type="term" value="F:DNA-binding transcription factor activity, RNA polymerase II-specific"/>
    <property type="evidence" value="ECO:0007669"/>
    <property type="project" value="TreeGrafter"/>
</dbReference>
<keyword evidence="8" id="KW-1185">Reference proteome</keyword>
<sequence>MICTDCLSKVDSWFDYRKTCRENQSKLIGWMNAWSTSNAGDISIHIKDEVVEDGDGPPPRQVNIDENGVIHIKTEPIAVCSDSEILDEDVYDMQPGTTDQLNFDSENEEEGECEMNAYTLTDGINGLASDVDPLEVSQNGEGSNCRICNKVFSTPGNRRKHEYMIHKHKDGSFSKNNESAVEVLDDEQNTWNTDESTTGSSSITGNETEIQKIQFAAGLQLQQRSTQQDESVPLTKVEVSYLDKCKTIVKMTETLVCACHGERFNDQKDLFIHLKKMRTWFAMFTCYNCLITFGDRSTYMKHFCSCTKPILENLKRLANTAINPKIKIRLYQSYKCIKCDCIFSFREDYNSHLDEEHLDAAEGPPYACVCSQSFDEIDEYKEHVHVSCFLRYFCDICFGAFTTVDAFRAHCEKRA</sequence>
<keyword evidence="4" id="KW-0862">Zinc</keyword>
<keyword evidence="1" id="KW-0479">Metal-binding</keyword>
<dbReference type="GO" id="GO:0008270">
    <property type="term" value="F:zinc ion binding"/>
    <property type="evidence" value="ECO:0007669"/>
    <property type="project" value="UniProtKB-KW"/>
</dbReference>
<evidence type="ECO:0000256" key="4">
    <source>
        <dbReference type="ARBA" id="ARBA00022833"/>
    </source>
</evidence>
<organism evidence="7 8">
    <name type="scientific">Ignelater luminosus</name>
    <name type="common">Cucubano</name>
    <name type="synonym">Pyrophorus luminosus</name>
    <dbReference type="NCBI Taxonomy" id="2038154"/>
    <lineage>
        <taxon>Eukaryota</taxon>
        <taxon>Metazoa</taxon>
        <taxon>Ecdysozoa</taxon>
        <taxon>Arthropoda</taxon>
        <taxon>Hexapoda</taxon>
        <taxon>Insecta</taxon>
        <taxon>Pterygota</taxon>
        <taxon>Neoptera</taxon>
        <taxon>Endopterygota</taxon>
        <taxon>Coleoptera</taxon>
        <taxon>Polyphaga</taxon>
        <taxon>Elateriformia</taxon>
        <taxon>Elateroidea</taxon>
        <taxon>Elateridae</taxon>
        <taxon>Agrypninae</taxon>
        <taxon>Pyrophorini</taxon>
        <taxon>Ignelater</taxon>
    </lineage>
</organism>
<evidence type="ECO:0000256" key="5">
    <source>
        <dbReference type="PROSITE-ProRule" id="PRU00042"/>
    </source>
</evidence>
<dbReference type="GO" id="GO:0005634">
    <property type="term" value="C:nucleus"/>
    <property type="evidence" value="ECO:0007669"/>
    <property type="project" value="TreeGrafter"/>
</dbReference>
<dbReference type="OrthoDB" id="10039931at2759"/>
<proteinExistence type="predicted"/>
<feature type="domain" description="C2H2-type" evidence="6">
    <location>
        <begin position="143"/>
        <end position="171"/>
    </location>
</feature>
<evidence type="ECO:0000256" key="1">
    <source>
        <dbReference type="ARBA" id="ARBA00022723"/>
    </source>
</evidence>
<evidence type="ECO:0000256" key="3">
    <source>
        <dbReference type="ARBA" id="ARBA00022771"/>
    </source>
</evidence>
<name>A0A8K0CK06_IGNLU</name>
<accession>A0A8K0CK06</accession>
<protein>
    <recommendedName>
        <fullName evidence="6">C2H2-type domain-containing protein</fullName>
    </recommendedName>
</protein>
<dbReference type="PROSITE" id="PS00028">
    <property type="entry name" value="ZINC_FINGER_C2H2_1"/>
    <property type="match status" value="2"/>
</dbReference>
<evidence type="ECO:0000313" key="8">
    <source>
        <dbReference type="Proteomes" id="UP000801492"/>
    </source>
</evidence>
<keyword evidence="3 5" id="KW-0863">Zinc-finger</keyword>
<dbReference type="GO" id="GO:0000977">
    <property type="term" value="F:RNA polymerase II transcription regulatory region sequence-specific DNA binding"/>
    <property type="evidence" value="ECO:0007669"/>
    <property type="project" value="TreeGrafter"/>
</dbReference>
<comment type="caution">
    <text evidence="7">The sequence shown here is derived from an EMBL/GenBank/DDBJ whole genome shotgun (WGS) entry which is preliminary data.</text>
</comment>
<evidence type="ECO:0000259" key="6">
    <source>
        <dbReference type="PROSITE" id="PS50157"/>
    </source>
</evidence>
<dbReference type="AlphaFoldDB" id="A0A8K0CK06"/>
<evidence type="ECO:0000256" key="2">
    <source>
        <dbReference type="ARBA" id="ARBA00022737"/>
    </source>
</evidence>
<evidence type="ECO:0000313" key="7">
    <source>
        <dbReference type="EMBL" id="KAF2885310.1"/>
    </source>
</evidence>
<dbReference type="SMART" id="SM00355">
    <property type="entry name" value="ZnF_C2H2"/>
    <property type="match status" value="3"/>
</dbReference>